<evidence type="ECO:0000313" key="2">
    <source>
        <dbReference type="EMBL" id="OUP52348.1"/>
    </source>
</evidence>
<name>A0A1Y4L6H1_9FIRM</name>
<dbReference type="PANTHER" id="PTHR37291">
    <property type="entry name" value="5-METHYLCYTOSINE-SPECIFIC RESTRICTION ENZYME B"/>
    <property type="match status" value="1"/>
</dbReference>
<dbReference type="RefSeq" id="WP_087373501.1">
    <property type="nucleotide sequence ID" value="NZ_NFKK01000011.1"/>
</dbReference>
<reference evidence="3" key="1">
    <citation type="submission" date="2017-04" db="EMBL/GenBank/DDBJ databases">
        <title>Function of individual gut microbiota members based on whole genome sequencing of pure cultures obtained from chicken caecum.</title>
        <authorList>
            <person name="Medvecky M."/>
            <person name="Cejkova D."/>
            <person name="Polansky O."/>
            <person name="Karasova D."/>
            <person name="Kubasova T."/>
            <person name="Cizek A."/>
            <person name="Rychlik I."/>
        </authorList>
    </citation>
    <scope>NUCLEOTIDE SEQUENCE [LARGE SCALE GENOMIC DNA]</scope>
    <source>
        <strain evidence="3">An180</strain>
    </source>
</reference>
<protein>
    <recommendedName>
        <fullName evidence="1">ATPase dynein-related AAA domain-containing protein</fullName>
    </recommendedName>
</protein>
<sequence length="1192" mass="134887">MALPKEPIVKKFFTNKIESTRDDWYGYLVRIARIFYTLDGEEYNRDVLMGKFSSMSGRNASQAQRDSSNFRDEFGAYGTYLGIYHLEQRNGKWYIVVSNAAKKFLCCENPNAAAFCRAQLSLFQYPNGAGSGISANGGQSVQGNIKADTMREIQNGVRINPFRLICKIVVGEVEINKKKYSDIAIPYTAIFCMVNDDRINQNYNPSVEIVASVFSEYCTAGDNVEMSLEGLTNFKRNFHILEKTGLFTRDSKFGLLIAQRNYAVAYDCIKVIADMDIFFDGFEELYESPSEDGVRDVISGPKWGEYYDAARLSPDILAALGVEEDDAPIKSFLSTHDFSPAHLLQEPDNQEGMFKKWLTAQTKANGAPYSENTRNQYISALKAISGSFPEAVVPYTSIFEIADVATFDRSQAAIKADKGYDAFNKARGNGSLSAGLDLYRRFLMERVSSNDVEYLSTAWFRLAAEKYAQVDTEANELYQQFQSLYAPEKLRAFPDEDLLGYIFLGVNDRSLCNALEFDAQYTQFGSIAGGTAYKYNLFYSRNEETWKTSFGEGGQRSVSQEEALEIGKQIRDALVAGADIISNHEMLVTVNDYNDLLNGLNTAIPQYITKMWFLKYYHMMFPHILPNFYNEAWQKHILCNLNIVPSDAQFIRMGQINVFVNECGISNIVFSKIIFDSIGSPKTFYRIGTGDNGIYFNEWRQNNYVAIGWNELGDLAATYQEDVDSKGIITDALKSQWNYDNRLASRKYGEINSFYSAAADTTYVVAMAGQKVLAIGLVTGGYFFDETKEYGHCRPVRWLKVFEKGKTLPVEGEGKLTTFYELKNSENICYLYSLLHGRDETPNDVPEEAPVEQIRPISFNTGLISDQPRNRILFGAPGTGKSFTLNHEKDALLADGGEYERVTFHPDYSYANFVGTYKPVPCKDSDGKDAITYSYVPGPFMRTYVKSLRNSRTDASKPFLLIIEEINRANVAAVFGDVFQLLDRGDDEVSEYPIQASEDIKRYLAGELGGNPDDYSEIRIPDNMFIWATMNSADQGVFPMDTAFKRRWDFTYLGIDDSEAGIVGKKVILGQGEYRRIVEWNALRKAINNELLTYKVNEDKLMGPYFISKKNLRESEMIDPTVFTRIFKNKVIMYLFDDAAKQKRITLFGGCDEKAKNQYSKICREFDTKGVYIFCEGISSQFIDNGPEDDGE</sequence>
<dbReference type="Gene3D" id="3.40.50.300">
    <property type="entry name" value="P-loop containing nucleotide triphosphate hydrolases"/>
    <property type="match status" value="1"/>
</dbReference>
<dbReference type="InterPro" id="IPR011704">
    <property type="entry name" value="ATPase_dyneun-rel_AAA"/>
</dbReference>
<dbReference type="Proteomes" id="UP000195897">
    <property type="component" value="Unassembled WGS sequence"/>
</dbReference>
<dbReference type="InterPro" id="IPR027417">
    <property type="entry name" value="P-loop_NTPase"/>
</dbReference>
<dbReference type="GO" id="GO:0016887">
    <property type="term" value="F:ATP hydrolysis activity"/>
    <property type="evidence" value="ECO:0007669"/>
    <property type="project" value="InterPro"/>
</dbReference>
<gene>
    <name evidence="2" type="ORF">B5F17_09945</name>
</gene>
<dbReference type="Pfam" id="PF07728">
    <property type="entry name" value="AAA_5"/>
    <property type="match status" value="1"/>
</dbReference>
<accession>A0A1Y4L6H1</accession>
<dbReference type="GO" id="GO:0005524">
    <property type="term" value="F:ATP binding"/>
    <property type="evidence" value="ECO:0007669"/>
    <property type="project" value="InterPro"/>
</dbReference>
<comment type="caution">
    <text evidence="2">The sequence shown here is derived from an EMBL/GenBank/DDBJ whole genome shotgun (WGS) entry which is preliminary data.</text>
</comment>
<dbReference type="SUPFAM" id="SSF52540">
    <property type="entry name" value="P-loop containing nucleoside triphosphate hydrolases"/>
    <property type="match status" value="1"/>
</dbReference>
<dbReference type="AlphaFoldDB" id="A0A1Y4L6H1"/>
<dbReference type="PANTHER" id="PTHR37291:SF1">
    <property type="entry name" value="TYPE IV METHYL-DIRECTED RESTRICTION ENZYME ECOKMCRB SUBUNIT"/>
    <property type="match status" value="1"/>
</dbReference>
<organism evidence="2 3">
    <name type="scientific">Butyricicoccus pullicaecorum</name>
    <dbReference type="NCBI Taxonomy" id="501571"/>
    <lineage>
        <taxon>Bacteria</taxon>
        <taxon>Bacillati</taxon>
        <taxon>Bacillota</taxon>
        <taxon>Clostridia</taxon>
        <taxon>Eubacteriales</taxon>
        <taxon>Butyricicoccaceae</taxon>
        <taxon>Butyricicoccus</taxon>
    </lineage>
</organism>
<feature type="domain" description="ATPase dynein-related AAA" evidence="1">
    <location>
        <begin position="872"/>
        <end position="1047"/>
    </location>
</feature>
<proteinExistence type="predicted"/>
<dbReference type="EMBL" id="NFKK01000011">
    <property type="protein sequence ID" value="OUP52348.1"/>
    <property type="molecule type" value="Genomic_DNA"/>
</dbReference>
<evidence type="ECO:0000313" key="3">
    <source>
        <dbReference type="Proteomes" id="UP000195897"/>
    </source>
</evidence>
<evidence type="ECO:0000259" key="1">
    <source>
        <dbReference type="Pfam" id="PF07728"/>
    </source>
</evidence>
<dbReference type="InterPro" id="IPR052934">
    <property type="entry name" value="Methyl-DNA_Rec/Restrict_Enz"/>
</dbReference>